<protein>
    <submittedName>
        <fullName evidence="2">SDR family oxidoreductase</fullName>
    </submittedName>
</protein>
<accession>A0ABP3GEI0</accession>
<gene>
    <name evidence="2" type="ORF">GCM10008967_35280</name>
</gene>
<feature type="domain" description="Thioester reductase (TE)" evidence="1">
    <location>
        <begin position="8"/>
        <end position="242"/>
    </location>
</feature>
<proteinExistence type="predicted"/>
<dbReference type="PANTHER" id="PTHR11011:SF45">
    <property type="entry name" value="FATTY ACYL-COA REDUCTASE CG8306-RELATED"/>
    <property type="match status" value="1"/>
</dbReference>
<dbReference type="InterPro" id="IPR013120">
    <property type="entry name" value="FAR_NAD-bd"/>
</dbReference>
<comment type="caution">
    <text evidence="2">The sequence shown here is derived from an EMBL/GenBank/DDBJ whole genome shotgun (WGS) entry which is preliminary data.</text>
</comment>
<dbReference type="CDD" id="cd05263">
    <property type="entry name" value="MupV_like_SDR_e"/>
    <property type="match status" value="1"/>
</dbReference>
<dbReference type="Gene3D" id="3.40.50.720">
    <property type="entry name" value="NAD(P)-binding Rossmann-like Domain"/>
    <property type="match status" value="1"/>
</dbReference>
<dbReference type="RefSeq" id="WP_343801989.1">
    <property type="nucleotide sequence ID" value="NZ_BAAADJ010000060.1"/>
</dbReference>
<sequence>MSHTYFFTGFPGFIATSLIKEIIRKGYPVCHIYVLVLPNFKDRALEEIDRIASKGDINASQFTVITGDITRPQLAIDDPLNGELQSKVTHVFHLAAIYDLAVPEDIAFEVNVNGTKNMNDWVLTLPNIERYVYFSTSYVAGTREGRILETDLDMNQSFKNHYEQTKYKAEVLVNEIMNHVPTTIIRPGIVVGHSKTGETIKFDGPYFILNFFDKLKFLPFIPYLGNGKAEGNFVPIDYILDATLYLSHHSVGAGKTYQLTDPKPYRVNEVYRMLMKEQLGKEPKGSIPLAFAKWSLSIPTFRKWVRVEKEALDYFTCMAEYDCSQTLRDLEGSGISCPDFKDVIPAMVRYYKENKNDKSKHLKIQ</sequence>
<organism evidence="2 3">
    <name type="scientific">Bacillus carboniphilus</name>
    <dbReference type="NCBI Taxonomy" id="86663"/>
    <lineage>
        <taxon>Bacteria</taxon>
        <taxon>Bacillati</taxon>
        <taxon>Bacillota</taxon>
        <taxon>Bacilli</taxon>
        <taxon>Bacillales</taxon>
        <taxon>Bacillaceae</taxon>
        <taxon>Bacillus</taxon>
    </lineage>
</organism>
<dbReference type="EMBL" id="BAAADJ010000060">
    <property type="protein sequence ID" value="GAA0341835.1"/>
    <property type="molecule type" value="Genomic_DNA"/>
</dbReference>
<dbReference type="InterPro" id="IPR036291">
    <property type="entry name" value="NAD(P)-bd_dom_sf"/>
</dbReference>
<dbReference type="Proteomes" id="UP001500782">
    <property type="component" value="Unassembled WGS sequence"/>
</dbReference>
<evidence type="ECO:0000259" key="1">
    <source>
        <dbReference type="Pfam" id="PF07993"/>
    </source>
</evidence>
<evidence type="ECO:0000313" key="3">
    <source>
        <dbReference type="Proteomes" id="UP001500782"/>
    </source>
</evidence>
<name>A0ABP3GEI0_9BACI</name>
<dbReference type="InterPro" id="IPR026055">
    <property type="entry name" value="FAR"/>
</dbReference>
<dbReference type="SUPFAM" id="SSF51735">
    <property type="entry name" value="NAD(P)-binding Rossmann-fold domains"/>
    <property type="match status" value="1"/>
</dbReference>
<keyword evidence="3" id="KW-1185">Reference proteome</keyword>
<evidence type="ECO:0000313" key="2">
    <source>
        <dbReference type="EMBL" id="GAA0341835.1"/>
    </source>
</evidence>
<reference evidence="3" key="1">
    <citation type="journal article" date="2019" name="Int. J. Syst. Evol. Microbiol.">
        <title>The Global Catalogue of Microorganisms (GCM) 10K type strain sequencing project: providing services to taxonomists for standard genome sequencing and annotation.</title>
        <authorList>
            <consortium name="The Broad Institute Genomics Platform"/>
            <consortium name="The Broad Institute Genome Sequencing Center for Infectious Disease"/>
            <person name="Wu L."/>
            <person name="Ma J."/>
        </authorList>
    </citation>
    <scope>NUCLEOTIDE SEQUENCE [LARGE SCALE GENOMIC DNA]</scope>
    <source>
        <strain evidence="3">JCM 9731</strain>
    </source>
</reference>
<dbReference type="PANTHER" id="PTHR11011">
    <property type="entry name" value="MALE STERILITY PROTEIN 2-RELATED"/>
    <property type="match status" value="1"/>
</dbReference>
<dbReference type="Pfam" id="PF07993">
    <property type="entry name" value="NAD_binding_4"/>
    <property type="match status" value="1"/>
</dbReference>